<organism evidence="1 2">
    <name type="scientific">Pseudomonas umsongensis</name>
    <dbReference type="NCBI Taxonomy" id="198618"/>
    <lineage>
        <taxon>Bacteria</taxon>
        <taxon>Pseudomonadati</taxon>
        <taxon>Pseudomonadota</taxon>
        <taxon>Gammaproteobacteria</taxon>
        <taxon>Pseudomonadales</taxon>
        <taxon>Pseudomonadaceae</taxon>
        <taxon>Pseudomonas</taxon>
    </lineage>
</organism>
<gene>
    <name evidence="1" type="ORF">PSUM_11520</name>
</gene>
<proteinExistence type="predicted"/>
<dbReference type="EMBL" id="NIWU01000002">
    <property type="protein sequence ID" value="OXR32672.1"/>
    <property type="molecule type" value="Genomic_DNA"/>
</dbReference>
<sequence>MQLGFDRQHFTLPRVGIFLGLNKGLPVERQRRFDKSWASSEFLFEFVVKGLVTAQFHLVRIVGGTDTWASHQARRPLDTLVPFMHQSQGEQCREFSAGDCRYVAFYKPCLIPK</sequence>
<accession>A0ABX4DWD1</accession>
<name>A0ABX4DWD1_9PSED</name>
<keyword evidence="2" id="KW-1185">Reference proteome</keyword>
<comment type="caution">
    <text evidence="1">The sequence shown here is derived from an EMBL/GenBank/DDBJ whole genome shotgun (WGS) entry which is preliminary data.</text>
</comment>
<evidence type="ECO:0000313" key="2">
    <source>
        <dbReference type="Proteomes" id="UP000215455"/>
    </source>
</evidence>
<reference evidence="1 2" key="1">
    <citation type="submission" date="2017-06" db="EMBL/GenBank/DDBJ databases">
        <authorList>
            <person name="Furmanczyk E.M."/>
        </authorList>
    </citation>
    <scope>NUCLEOTIDE SEQUENCE [LARGE SCALE GENOMIC DNA]</scope>
    <source>
        <strain evidence="1 2">DSM 16611</strain>
    </source>
</reference>
<evidence type="ECO:0000313" key="1">
    <source>
        <dbReference type="EMBL" id="OXR32672.1"/>
    </source>
</evidence>
<dbReference type="Proteomes" id="UP000215455">
    <property type="component" value="Unassembled WGS sequence"/>
</dbReference>
<protein>
    <submittedName>
        <fullName evidence="1">Uncharacterized protein</fullName>
    </submittedName>
</protein>